<name>A0A075ULM9_9PSEU</name>
<evidence type="ECO:0000259" key="1">
    <source>
        <dbReference type="SMART" id="SM00860"/>
    </source>
</evidence>
<dbReference type="eggNOG" id="COG5010">
    <property type="taxonomic scope" value="Bacteria"/>
</dbReference>
<dbReference type="InterPro" id="IPR037883">
    <property type="entry name" value="Knr4/Smi1-like_sf"/>
</dbReference>
<keyword evidence="3" id="KW-1185">Reference proteome</keyword>
<sequence>MQRRGPSPRETRGRAPSAHLRRYDDKFVIFGAHTHLYHSQPQDEAEVTAAEADLGVEFPADYRDFLCRVGAGAGPDHGLLGMAELREWAEDLNPAEEFPFTAADARRVHQEWRDSVRDPDGGWFKGIEVRSDLPGCVAISEQGCSGFTMLVTTGELAGSLWDMDEWGWMPAHADRSGSPGPDEVIDLGPTPTFEAWYDAWLTESLKRLSP</sequence>
<proteinExistence type="predicted"/>
<dbReference type="STRING" id="208439.AJAP_10785"/>
<dbReference type="SUPFAM" id="SSF160631">
    <property type="entry name" value="SMI1/KNR4-like"/>
    <property type="match status" value="1"/>
</dbReference>
<dbReference type="EMBL" id="CP008953">
    <property type="protein sequence ID" value="AIG75047.1"/>
    <property type="molecule type" value="Genomic_DNA"/>
</dbReference>
<accession>A0A075ULM9</accession>
<dbReference type="KEGG" id="aja:AJAP_10785"/>
<organism evidence="2 3">
    <name type="scientific">Amycolatopsis japonica</name>
    <dbReference type="NCBI Taxonomy" id="208439"/>
    <lineage>
        <taxon>Bacteria</taxon>
        <taxon>Bacillati</taxon>
        <taxon>Actinomycetota</taxon>
        <taxon>Actinomycetes</taxon>
        <taxon>Pseudonocardiales</taxon>
        <taxon>Pseudonocardiaceae</taxon>
        <taxon>Amycolatopsis</taxon>
        <taxon>Amycolatopsis japonica group</taxon>
    </lineage>
</organism>
<dbReference type="HOGENOM" id="CLU_082074_0_0_11"/>
<feature type="domain" description="Knr4/Smi1-like" evidence="1">
    <location>
        <begin position="41"/>
        <end position="199"/>
    </location>
</feature>
<dbReference type="Gene3D" id="3.40.1580.10">
    <property type="entry name" value="SMI1/KNR4-like"/>
    <property type="match status" value="1"/>
</dbReference>
<gene>
    <name evidence="2" type="ORF">AJAP_10785</name>
</gene>
<dbReference type="SMART" id="SM00860">
    <property type="entry name" value="SMI1_KNR4"/>
    <property type="match status" value="1"/>
</dbReference>
<dbReference type="InterPro" id="IPR018958">
    <property type="entry name" value="Knr4/Smi1-like_dom"/>
</dbReference>
<evidence type="ECO:0000313" key="2">
    <source>
        <dbReference type="EMBL" id="AIG75047.1"/>
    </source>
</evidence>
<evidence type="ECO:0000313" key="3">
    <source>
        <dbReference type="Proteomes" id="UP000028492"/>
    </source>
</evidence>
<dbReference type="Proteomes" id="UP000028492">
    <property type="component" value="Chromosome"/>
</dbReference>
<dbReference type="Pfam" id="PF09346">
    <property type="entry name" value="SMI1_KNR4"/>
    <property type="match status" value="1"/>
</dbReference>
<protein>
    <recommendedName>
        <fullName evidence="1">Knr4/Smi1-like domain-containing protein</fullName>
    </recommendedName>
</protein>
<reference evidence="2 3" key="1">
    <citation type="journal article" date="2014" name="J. Biotechnol.">
        <title>Complete genome sequence of the actinobacterium Amycolatopsis japonica MG417-CF17(T) (=DSM 44213T) producing (S,S)-N,N'-ethylenediaminedisuccinic acid.</title>
        <authorList>
            <person name="Stegmann E."/>
            <person name="Albersmeier A."/>
            <person name="Spohn M."/>
            <person name="Gert H."/>
            <person name="Weber T."/>
            <person name="Wohlleben W."/>
            <person name="Kalinowski J."/>
            <person name="Ruckert C."/>
        </authorList>
    </citation>
    <scope>NUCLEOTIDE SEQUENCE [LARGE SCALE GENOMIC DNA]</scope>
    <source>
        <strain evidence="3">MG417-CF17 (DSM 44213)</strain>
    </source>
</reference>
<dbReference type="AlphaFoldDB" id="A0A075ULM9"/>